<evidence type="ECO:0000256" key="1">
    <source>
        <dbReference type="SAM" id="MobiDB-lite"/>
    </source>
</evidence>
<name>A0A0E9U310_ANGAN</name>
<accession>A0A0E9U310</accession>
<sequence length="20" mass="2282">MKRAHKKDSAGVSHELFLAR</sequence>
<evidence type="ECO:0000313" key="2">
    <source>
        <dbReference type="EMBL" id="JAH60206.1"/>
    </source>
</evidence>
<feature type="region of interest" description="Disordered" evidence="1">
    <location>
        <begin position="1"/>
        <end position="20"/>
    </location>
</feature>
<reference evidence="2" key="2">
    <citation type="journal article" date="2015" name="Fish Shellfish Immunol.">
        <title>Early steps in the European eel (Anguilla anguilla)-Vibrio vulnificus interaction in the gills: Role of the RtxA13 toxin.</title>
        <authorList>
            <person name="Callol A."/>
            <person name="Pajuelo D."/>
            <person name="Ebbesson L."/>
            <person name="Teles M."/>
            <person name="MacKenzie S."/>
            <person name="Amaro C."/>
        </authorList>
    </citation>
    <scope>NUCLEOTIDE SEQUENCE</scope>
</reference>
<reference evidence="2" key="1">
    <citation type="submission" date="2014-11" db="EMBL/GenBank/DDBJ databases">
        <authorList>
            <person name="Amaro Gonzalez C."/>
        </authorList>
    </citation>
    <scope>NUCLEOTIDE SEQUENCE</scope>
</reference>
<proteinExistence type="predicted"/>
<dbReference type="AlphaFoldDB" id="A0A0E9U310"/>
<organism evidence="2">
    <name type="scientific">Anguilla anguilla</name>
    <name type="common">European freshwater eel</name>
    <name type="synonym">Muraena anguilla</name>
    <dbReference type="NCBI Taxonomy" id="7936"/>
    <lineage>
        <taxon>Eukaryota</taxon>
        <taxon>Metazoa</taxon>
        <taxon>Chordata</taxon>
        <taxon>Craniata</taxon>
        <taxon>Vertebrata</taxon>
        <taxon>Euteleostomi</taxon>
        <taxon>Actinopterygii</taxon>
        <taxon>Neopterygii</taxon>
        <taxon>Teleostei</taxon>
        <taxon>Anguilliformes</taxon>
        <taxon>Anguillidae</taxon>
        <taxon>Anguilla</taxon>
    </lineage>
</organism>
<protein>
    <submittedName>
        <fullName evidence="2">Uncharacterized protein</fullName>
    </submittedName>
</protein>
<dbReference type="EMBL" id="GBXM01048371">
    <property type="protein sequence ID" value="JAH60206.1"/>
    <property type="molecule type" value="Transcribed_RNA"/>
</dbReference>